<dbReference type="NCBIfam" id="NF041922">
    <property type="entry name" value="DLP_LeoA_gen"/>
    <property type="match status" value="1"/>
</dbReference>
<evidence type="ECO:0000313" key="4">
    <source>
        <dbReference type="EMBL" id="MCE8004421.1"/>
    </source>
</evidence>
<gene>
    <name evidence="4" type="ORF">HOP53_16455</name>
</gene>
<comment type="caution">
    <text evidence="4">The sequence shown here is derived from an EMBL/GenBank/DDBJ whole genome shotgun (WGS) entry which is preliminary data.</text>
</comment>
<dbReference type="Gene3D" id="3.40.50.300">
    <property type="entry name" value="P-loop containing nucleotide triphosphate hydrolases"/>
    <property type="match status" value="1"/>
</dbReference>
<reference evidence="4 5" key="1">
    <citation type="journal article" date="2021" name="Front. Microbiol.">
        <title>Aerobic Denitrification and Heterotrophic Sulfur Oxidation in the Genus Halomonas Revealed by Six Novel Species Characterizations and Genome-Based Analysis.</title>
        <authorList>
            <person name="Wang L."/>
            <person name="Shao Z."/>
        </authorList>
    </citation>
    <scope>NUCLEOTIDE SEQUENCE [LARGE SCALE GENOMIC DNA]</scope>
    <source>
        <strain evidence="4 5">MCCC 1A11081</strain>
    </source>
</reference>
<accession>A0ABS9A6F3</accession>
<dbReference type="EMBL" id="JABFTX010000003">
    <property type="protein sequence ID" value="MCE8004421.1"/>
    <property type="molecule type" value="Genomic_DNA"/>
</dbReference>
<proteinExistence type="predicted"/>
<dbReference type="InterPro" id="IPR027417">
    <property type="entry name" value="P-loop_NTPase"/>
</dbReference>
<protein>
    <submittedName>
        <fullName evidence="4">GTP-binding protein</fullName>
    </submittedName>
</protein>
<dbReference type="Proteomes" id="UP001320168">
    <property type="component" value="Unassembled WGS sequence"/>
</dbReference>
<organism evidence="4 5">
    <name type="scientific">Billgrantia ethanolica</name>
    <dbReference type="NCBI Taxonomy" id="2733486"/>
    <lineage>
        <taxon>Bacteria</taxon>
        <taxon>Pseudomonadati</taxon>
        <taxon>Pseudomonadota</taxon>
        <taxon>Gammaproteobacteria</taxon>
        <taxon>Oceanospirillales</taxon>
        <taxon>Halomonadaceae</taxon>
        <taxon>Billgrantia</taxon>
    </lineage>
</organism>
<feature type="coiled-coil region" evidence="1">
    <location>
        <begin position="530"/>
        <end position="557"/>
    </location>
</feature>
<evidence type="ECO:0000256" key="1">
    <source>
        <dbReference type="SAM" id="Coils"/>
    </source>
</evidence>
<name>A0ABS9A6F3_9GAMM</name>
<evidence type="ECO:0000259" key="2">
    <source>
        <dbReference type="Pfam" id="PF00350"/>
    </source>
</evidence>
<dbReference type="Pfam" id="PF00350">
    <property type="entry name" value="Dynamin_N"/>
    <property type="match status" value="1"/>
</dbReference>
<dbReference type="Pfam" id="PF18709">
    <property type="entry name" value="DLP_helical"/>
    <property type="match status" value="1"/>
</dbReference>
<keyword evidence="5" id="KW-1185">Reference proteome</keyword>
<keyword evidence="1" id="KW-0175">Coiled coil</keyword>
<evidence type="ECO:0000313" key="5">
    <source>
        <dbReference type="Proteomes" id="UP001320168"/>
    </source>
</evidence>
<dbReference type="InterPro" id="IPR049678">
    <property type="entry name" value="LeoA-like"/>
</dbReference>
<dbReference type="RefSeq" id="WP_234271027.1">
    <property type="nucleotide sequence ID" value="NZ_JABFTX010000003.1"/>
</dbReference>
<dbReference type="InterPro" id="IPR045063">
    <property type="entry name" value="Dynamin_N"/>
</dbReference>
<evidence type="ECO:0000259" key="3">
    <source>
        <dbReference type="Pfam" id="PF18709"/>
    </source>
</evidence>
<feature type="domain" description="Dynamin-like helical" evidence="3">
    <location>
        <begin position="212"/>
        <end position="548"/>
    </location>
</feature>
<dbReference type="SUPFAM" id="SSF52540">
    <property type="entry name" value="P-loop containing nucleoside triphosphate hydrolases"/>
    <property type="match status" value="1"/>
</dbReference>
<sequence length="578" mass="64623">MEQFKNFDAEKSAVVDSLNKLRGLVATLGDIGLDVDEDISKIQNAIADIESDILRIALLGAFSDGKTSVIAGWLGQVMDDMKIDTDESSDSLAIYRPENSSGNCEIVDTPGLFGDKEKANGNNIVKYGDITKKYLSEAHLIFYVVDATNPLKESHCDVVRWILRDLNKLSSTIFVINKMDEVADLRDAEDYENQATIKKQNLLEKLQRFVELSDSERLAVNIVCIASNPNGRGLNFWFEKKEAYEERSRINSLKEITSSIINSTTRNELVKKTGLDVISDVMINKISLAEAQFKNFELLASSLMENSQRINEDIEQGKKNVLSAKSDLFEELNNEEKRLLGRLRTVSRNEVADFLEDEIGYTSKDIGYKLRIKIEQSCERCFQQSSQVMRQISVGIERQLESSEKFADAVKSSAFSYSQKAAVALKFVKVDNAGVLAARDVLAKVTGYTFKFKPWGAVKLAGNISRALPILGAALQVLGDVVSVAQQQSAENELAEIKKELGEIIKGHFKEVYDILSDNEKVFENFAPQIKSFQAILRNQNDELEELLSRKESLGAIKQELEVFTRKGDIIEGEFTAA</sequence>
<dbReference type="InterPro" id="IPR040576">
    <property type="entry name" value="DLP_helical"/>
</dbReference>
<feature type="domain" description="Dynamin N-terminal" evidence="2">
    <location>
        <begin position="87"/>
        <end position="179"/>
    </location>
</feature>